<dbReference type="InterPro" id="IPR013328">
    <property type="entry name" value="6PGD_dom2"/>
</dbReference>
<comment type="caution">
    <text evidence="1">The sequence shown here is derived from an EMBL/GenBank/DDBJ whole genome shotgun (WGS) entry which is preliminary data.</text>
</comment>
<keyword evidence="2" id="KW-1185">Reference proteome</keyword>
<organism evidence="1 2">
    <name type="scientific">Anisodus tanguticus</name>
    <dbReference type="NCBI Taxonomy" id="243964"/>
    <lineage>
        <taxon>Eukaryota</taxon>
        <taxon>Viridiplantae</taxon>
        <taxon>Streptophyta</taxon>
        <taxon>Embryophyta</taxon>
        <taxon>Tracheophyta</taxon>
        <taxon>Spermatophyta</taxon>
        <taxon>Magnoliopsida</taxon>
        <taxon>eudicotyledons</taxon>
        <taxon>Gunneridae</taxon>
        <taxon>Pentapetalae</taxon>
        <taxon>asterids</taxon>
        <taxon>lamiids</taxon>
        <taxon>Solanales</taxon>
        <taxon>Solanaceae</taxon>
        <taxon>Solanoideae</taxon>
        <taxon>Hyoscyameae</taxon>
        <taxon>Anisodus</taxon>
    </lineage>
</organism>
<reference evidence="1" key="1">
    <citation type="submission" date="2023-12" db="EMBL/GenBank/DDBJ databases">
        <title>Genome assembly of Anisodus tanguticus.</title>
        <authorList>
            <person name="Wang Y.-J."/>
        </authorList>
    </citation>
    <scope>NUCLEOTIDE SEQUENCE</scope>
    <source>
        <strain evidence="1">KB-2021</strain>
        <tissue evidence="1">Leaf</tissue>
    </source>
</reference>
<gene>
    <name evidence="1" type="ORF">RND71_035166</name>
</gene>
<name>A0AAE1R409_9SOLA</name>
<accession>A0AAE1R409</accession>
<proteinExistence type="predicted"/>
<dbReference type="Proteomes" id="UP001291623">
    <property type="component" value="Unassembled WGS sequence"/>
</dbReference>
<dbReference type="AlphaFoldDB" id="A0AAE1R409"/>
<sequence>MKGPAMIKNSYPPAFPLKHQKKDIRLALALEDENAGNKLHSPCTYIEKRVWDKSPLKKFLVRELARKFQ</sequence>
<protein>
    <submittedName>
        <fullName evidence="1">Uncharacterized protein</fullName>
    </submittedName>
</protein>
<evidence type="ECO:0000313" key="2">
    <source>
        <dbReference type="Proteomes" id="UP001291623"/>
    </source>
</evidence>
<evidence type="ECO:0000313" key="1">
    <source>
        <dbReference type="EMBL" id="KAK4344990.1"/>
    </source>
</evidence>
<dbReference type="Gene3D" id="1.10.1040.10">
    <property type="entry name" value="N-(1-d-carboxylethyl)-l-norvaline Dehydrogenase, domain 2"/>
    <property type="match status" value="1"/>
</dbReference>
<dbReference type="EMBL" id="JAVYJV010000019">
    <property type="protein sequence ID" value="KAK4344990.1"/>
    <property type="molecule type" value="Genomic_DNA"/>
</dbReference>